<protein>
    <submittedName>
        <fullName evidence="1">Uncharacterized protein</fullName>
    </submittedName>
</protein>
<keyword evidence="2" id="KW-1185">Reference proteome</keyword>
<dbReference type="Proteomes" id="UP000297834">
    <property type="component" value="Unassembled WGS sequence"/>
</dbReference>
<dbReference type="STRING" id="1120977.GCA_000619845_00570"/>
<proteinExistence type="predicted"/>
<reference evidence="1 2" key="1">
    <citation type="submission" date="2019-03" db="EMBL/GenBank/DDBJ databases">
        <title>Alkanindiges illinoisensis: a potential pathogenic isolated from ascites of a gastric cancer patient with abdominal metastasis.</title>
        <authorList>
            <person name="Hu X."/>
            <person name="Yang B."/>
            <person name="Yan X."/>
            <person name="Lin L."/>
            <person name="Zhao H."/>
            <person name="Zhou F."/>
            <person name="Su B."/>
            <person name="Chen J."/>
            <person name="Rui Y."/>
            <person name="Wang Q."/>
            <person name="Zheng L."/>
        </authorList>
    </citation>
    <scope>NUCLEOTIDE SEQUENCE [LARGE SCALE GENOMIC DNA]</scope>
    <source>
        <strain evidence="1 2">NFYY 23406</strain>
    </source>
</reference>
<name>A0A4Y7XE75_9GAMM</name>
<dbReference type="OrthoDB" id="6717496at2"/>
<sequence length="135" mass="15942">MLNTPILPEPVTPYYETDDIVIGRWWNRSITRQVRFSAEDYDEFSKKFQHMADELKTWQQQYKRKAKVLEVSIFAHPWILKRILQQFNTTFSAGHGYGDFSQKGTVKLHLQDAFDASGTHYLLYQNGQKLQINKN</sequence>
<organism evidence="1 2">
    <name type="scientific">Alkanindiges illinoisensis</name>
    <dbReference type="NCBI Taxonomy" id="197183"/>
    <lineage>
        <taxon>Bacteria</taxon>
        <taxon>Pseudomonadati</taxon>
        <taxon>Pseudomonadota</taxon>
        <taxon>Gammaproteobacteria</taxon>
        <taxon>Moraxellales</taxon>
        <taxon>Moraxellaceae</taxon>
        <taxon>Alkanindiges</taxon>
    </lineage>
</organism>
<accession>A0A4Y7XE75</accession>
<evidence type="ECO:0000313" key="2">
    <source>
        <dbReference type="Proteomes" id="UP000297834"/>
    </source>
</evidence>
<dbReference type="AlphaFoldDB" id="A0A4Y7XE75"/>
<dbReference type="RefSeq" id="WP_134244084.1">
    <property type="nucleotide sequence ID" value="NZ_SNTY01000019.1"/>
</dbReference>
<dbReference type="EMBL" id="SNTY01000019">
    <property type="protein sequence ID" value="TEU27896.1"/>
    <property type="molecule type" value="Genomic_DNA"/>
</dbReference>
<gene>
    <name evidence="1" type="ORF">E2B99_06235</name>
</gene>
<comment type="caution">
    <text evidence="1">The sequence shown here is derived from an EMBL/GenBank/DDBJ whole genome shotgun (WGS) entry which is preliminary data.</text>
</comment>
<evidence type="ECO:0000313" key="1">
    <source>
        <dbReference type="EMBL" id="TEU27896.1"/>
    </source>
</evidence>